<dbReference type="EMBL" id="CP002588">
    <property type="protein sequence ID" value="AEA47024.1"/>
    <property type="molecule type" value="Genomic_DNA"/>
</dbReference>
<accession>F2KSZ4</accession>
<evidence type="ECO:0000259" key="2">
    <source>
        <dbReference type="PROSITE" id="PS50263"/>
    </source>
</evidence>
<dbReference type="STRING" id="693661.Arcve_1013"/>
<dbReference type="CDD" id="cd07197">
    <property type="entry name" value="nitrilase"/>
    <property type="match status" value="1"/>
</dbReference>
<protein>
    <submittedName>
        <fullName evidence="3">Nitrilase/cyanide hydratase and apolipoprotein N-acyltransferase</fullName>
    </submittedName>
</protein>
<evidence type="ECO:0000256" key="1">
    <source>
        <dbReference type="ARBA" id="ARBA00022801"/>
    </source>
</evidence>
<dbReference type="GeneID" id="10394123"/>
<dbReference type="HOGENOM" id="CLU_1092390_0_0_2"/>
<dbReference type="InterPro" id="IPR036526">
    <property type="entry name" value="C-N_Hydrolase_sf"/>
</dbReference>
<dbReference type="PANTHER" id="PTHR43674">
    <property type="entry name" value="NITRILASE C965.09-RELATED"/>
    <property type="match status" value="1"/>
</dbReference>
<evidence type="ECO:0000313" key="3">
    <source>
        <dbReference type="EMBL" id="AEA47024.1"/>
    </source>
</evidence>
<gene>
    <name evidence="3" type="ordered locus">Arcve_1013</name>
</gene>
<dbReference type="GO" id="GO:0016811">
    <property type="term" value="F:hydrolase activity, acting on carbon-nitrogen (but not peptide) bonds, in linear amides"/>
    <property type="evidence" value="ECO:0007669"/>
    <property type="project" value="TreeGrafter"/>
</dbReference>
<dbReference type="Proteomes" id="UP000008136">
    <property type="component" value="Chromosome"/>
</dbReference>
<proteinExistence type="predicted"/>
<dbReference type="Gene3D" id="3.60.110.10">
    <property type="entry name" value="Carbon-nitrogen hydrolase"/>
    <property type="match status" value="1"/>
</dbReference>
<reference evidence="3 4" key="1">
    <citation type="submission" date="2011-03" db="EMBL/GenBank/DDBJ databases">
        <title>The complete genome of Archaeoglobus veneficus SNP6.</title>
        <authorList>
            <consortium name="US DOE Joint Genome Institute (JGI-PGF)"/>
            <person name="Lucas S."/>
            <person name="Copeland A."/>
            <person name="Lapidus A."/>
            <person name="Bruce D."/>
            <person name="Goodwin L."/>
            <person name="Pitluck S."/>
            <person name="Kyrpides N."/>
            <person name="Mavromatis K."/>
            <person name="Pagani I."/>
            <person name="Ivanova N."/>
            <person name="Mikhailova N."/>
            <person name="Lu M."/>
            <person name="Detter J.C."/>
            <person name="Tapia R."/>
            <person name="Han C."/>
            <person name="Land M."/>
            <person name="Hauser L."/>
            <person name="Markowitz V."/>
            <person name="Cheng J.-F."/>
            <person name="Hugenholtz P."/>
            <person name="Woyke T."/>
            <person name="Wu D."/>
            <person name="Spring S."/>
            <person name="Brambilla E."/>
            <person name="Klenk H.-P."/>
            <person name="Eisen J.A."/>
        </authorList>
    </citation>
    <scope>NUCLEOTIDE SEQUENCE [LARGE SCALE GENOMIC DNA]</scope>
    <source>
        <strain>SNP6</strain>
    </source>
</reference>
<dbReference type="AlphaFoldDB" id="F2KSZ4"/>
<dbReference type="SUPFAM" id="SSF56317">
    <property type="entry name" value="Carbon-nitrogen hydrolase"/>
    <property type="match status" value="1"/>
</dbReference>
<dbReference type="OrthoDB" id="275346at2157"/>
<dbReference type="PANTHER" id="PTHR43674:SF2">
    <property type="entry name" value="BETA-UREIDOPROPIONASE"/>
    <property type="match status" value="1"/>
</dbReference>
<sequence length="254" mass="28840">MRVTVCELPDSLVDETWENLVRHVRKEQSELVVLPEMPACPWFASMSRFDERVWQEALQAHDALMTRLDELTPATVISTRPVQDGAYRLNQAFFWNEGYCAIRTKYYLPDEEGFYEASWFHRGEKDFTVFRTRGIAIGVLICSELMFNEWARLYGKQGAHIIAVPRATERKTLDRWLVALRMAAIVSGAFVLSSNRVGKSGDAGGVEFGGCGWIISPEGDVLASTSRSKPFITMDIDLNEAVCAKRTYPRYIPE</sequence>
<dbReference type="GO" id="GO:0016746">
    <property type="term" value="F:acyltransferase activity"/>
    <property type="evidence" value="ECO:0007669"/>
    <property type="project" value="UniProtKB-KW"/>
</dbReference>
<keyword evidence="3" id="KW-0012">Acyltransferase</keyword>
<keyword evidence="4" id="KW-1185">Reference proteome</keyword>
<feature type="domain" description="CN hydrolase" evidence="2">
    <location>
        <begin position="1"/>
        <end position="238"/>
    </location>
</feature>
<dbReference type="InterPro" id="IPR050345">
    <property type="entry name" value="Aliph_Amidase/BUP"/>
</dbReference>
<dbReference type="eggNOG" id="arCOG00062">
    <property type="taxonomic scope" value="Archaea"/>
</dbReference>
<dbReference type="RefSeq" id="WP_013683688.1">
    <property type="nucleotide sequence ID" value="NC_015320.1"/>
</dbReference>
<evidence type="ECO:0000313" key="4">
    <source>
        <dbReference type="Proteomes" id="UP000008136"/>
    </source>
</evidence>
<dbReference type="Pfam" id="PF00795">
    <property type="entry name" value="CN_hydrolase"/>
    <property type="match status" value="1"/>
</dbReference>
<dbReference type="KEGG" id="ave:Arcve_1013"/>
<keyword evidence="3" id="KW-0449">Lipoprotein</keyword>
<name>F2KSZ4_ARCVS</name>
<keyword evidence="1" id="KW-0378">Hydrolase</keyword>
<dbReference type="InterPro" id="IPR003010">
    <property type="entry name" value="C-N_Hydrolase"/>
</dbReference>
<keyword evidence="3" id="KW-0808">Transferase</keyword>
<dbReference type="PROSITE" id="PS50263">
    <property type="entry name" value="CN_HYDROLASE"/>
    <property type="match status" value="1"/>
</dbReference>
<organism evidence="3 4">
    <name type="scientific">Archaeoglobus veneficus (strain DSM 11195 / SNP6)</name>
    <dbReference type="NCBI Taxonomy" id="693661"/>
    <lineage>
        <taxon>Archaea</taxon>
        <taxon>Methanobacteriati</taxon>
        <taxon>Methanobacteriota</taxon>
        <taxon>Archaeoglobi</taxon>
        <taxon>Archaeoglobales</taxon>
        <taxon>Archaeoglobaceae</taxon>
        <taxon>Archaeoglobus</taxon>
    </lineage>
</organism>